<dbReference type="EMBL" id="JBFXLQ010000078">
    <property type="protein sequence ID" value="KAL2860992.1"/>
    <property type="molecule type" value="Genomic_DNA"/>
</dbReference>
<evidence type="ECO:0008006" key="4">
    <source>
        <dbReference type="Google" id="ProtNLM"/>
    </source>
</evidence>
<comment type="caution">
    <text evidence="2">The sequence shown here is derived from an EMBL/GenBank/DDBJ whole genome shotgun (WGS) entry which is preliminary data.</text>
</comment>
<keyword evidence="3" id="KW-1185">Reference proteome</keyword>
<feature type="chain" id="PRO_5045202258" description="Secreted protein" evidence="1">
    <location>
        <begin position="20"/>
        <end position="140"/>
    </location>
</feature>
<evidence type="ECO:0000313" key="3">
    <source>
        <dbReference type="Proteomes" id="UP001610432"/>
    </source>
</evidence>
<dbReference type="PANTHER" id="PTHR35605">
    <property type="entry name" value="ECP2 EFFECTOR PROTEIN DOMAIN-CONTAINING PROTEIN-RELATED"/>
    <property type="match status" value="1"/>
</dbReference>
<protein>
    <recommendedName>
        <fullName evidence="4">Secreted protein</fullName>
    </recommendedName>
</protein>
<keyword evidence="1" id="KW-0732">Signal</keyword>
<dbReference type="GeneID" id="98149087"/>
<dbReference type="RefSeq" id="XP_070880886.1">
    <property type="nucleotide sequence ID" value="XM_071034015.1"/>
</dbReference>
<reference evidence="2 3" key="1">
    <citation type="submission" date="2024-07" db="EMBL/GenBank/DDBJ databases">
        <title>Section-level genome sequencing and comparative genomics of Aspergillus sections Usti and Cavernicolus.</title>
        <authorList>
            <consortium name="Lawrence Berkeley National Laboratory"/>
            <person name="Nybo J.L."/>
            <person name="Vesth T.C."/>
            <person name="Theobald S."/>
            <person name="Frisvad J.C."/>
            <person name="Larsen T.O."/>
            <person name="Kjaerboelling I."/>
            <person name="Rothschild-Mancinelli K."/>
            <person name="Lyhne E.K."/>
            <person name="Kogle M.E."/>
            <person name="Barry K."/>
            <person name="Clum A."/>
            <person name="Na H."/>
            <person name="Ledsgaard L."/>
            <person name="Lin J."/>
            <person name="Lipzen A."/>
            <person name="Kuo A."/>
            <person name="Riley R."/>
            <person name="Mondo S."/>
            <person name="Labutti K."/>
            <person name="Haridas S."/>
            <person name="Pangalinan J."/>
            <person name="Salamov A.A."/>
            <person name="Simmons B.A."/>
            <person name="Magnuson J.K."/>
            <person name="Chen J."/>
            <person name="Drula E."/>
            <person name="Henrissat B."/>
            <person name="Wiebenga A."/>
            <person name="Lubbers R.J."/>
            <person name="Gomes A.C."/>
            <person name="Macurrencykelacurrency M.R."/>
            <person name="Stajich J."/>
            <person name="Grigoriev I.V."/>
            <person name="Mortensen U.H."/>
            <person name="De Vries R.P."/>
            <person name="Baker S.E."/>
            <person name="Andersen M.R."/>
        </authorList>
    </citation>
    <scope>NUCLEOTIDE SEQUENCE [LARGE SCALE GENOMIC DNA]</scope>
    <source>
        <strain evidence="2 3">CBS 449.75</strain>
    </source>
</reference>
<dbReference type="Proteomes" id="UP001610432">
    <property type="component" value="Unassembled WGS sequence"/>
</dbReference>
<organism evidence="2 3">
    <name type="scientific">Aspergillus lucknowensis</name>
    <dbReference type="NCBI Taxonomy" id="176173"/>
    <lineage>
        <taxon>Eukaryota</taxon>
        <taxon>Fungi</taxon>
        <taxon>Dikarya</taxon>
        <taxon>Ascomycota</taxon>
        <taxon>Pezizomycotina</taxon>
        <taxon>Eurotiomycetes</taxon>
        <taxon>Eurotiomycetidae</taxon>
        <taxon>Eurotiales</taxon>
        <taxon>Aspergillaceae</taxon>
        <taxon>Aspergillus</taxon>
        <taxon>Aspergillus subgen. Nidulantes</taxon>
    </lineage>
</organism>
<dbReference type="PANTHER" id="PTHR35605:SF1">
    <property type="entry name" value="ECP2 EFFECTOR PROTEIN DOMAIN-CONTAINING PROTEIN-RELATED"/>
    <property type="match status" value="1"/>
</dbReference>
<name>A0ABR4L8Y5_9EURO</name>
<accession>A0ABR4L8Y5</accession>
<evidence type="ECO:0000313" key="2">
    <source>
        <dbReference type="EMBL" id="KAL2860992.1"/>
    </source>
</evidence>
<gene>
    <name evidence="2" type="ORF">BJX67DRAFT_386150</name>
</gene>
<evidence type="ECO:0000256" key="1">
    <source>
        <dbReference type="SAM" id="SignalP"/>
    </source>
</evidence>
<sequence>MRLCILTPMIAMLATAVSGQQSPTVNCWGKALHPTVEKVDGAIDDLRRVLNHGDPHFPPAVTAPRRSCASVYCYDTVSIRFCNERDQARTMDLRDIYHDVRTIAYGCIEDYNGKQVTGGVRNHPDQWSVVVQADDACKKG</sequence>
<feature type="signal peptide" evidence="1">
    <location>
        <begin position="1"/>
        <end position="19"/>
    </location>
</feature>
<proteinExistence type="predicted"/>